<reference evidence="2" key="2">
    <citation type="submission" date="2023-10" db="EMBL/GenBank/DDBJ databases">
        <title>Analysis of Resistance Genes of Carbapenem-resistant Providencia rettgeri.</title>
        <authorList>
            <person name="Liu M."/>
        </authorList>
    </citation>
    <scope>NUCLEOTIDE SEQUENCE</scope>
    <source>
        <strain evidence="2">QITACRE101</strain>
    </source>
</reference>
<dbReference type="PANTHER" id="PTHR37816:SF2">
    <property type="entry name" value="DNA TOPOLOGY MODULATION PROTEIN FLAR-RELATED PROTEIN"/>
    <property type="match status" value="1"/>
</dbReference>
<protein>
    <submittedName>
        <fullName evidence="2">AAA family ATPase</fullName>
    </submittedName>
</protein>
<gene>
    <name evidence="2" type="ORF">QDQ51_13040</name>
</gene>
<dbReference type="InterPro" id="IPR038727">
    <property type="entry name" value="NadR/Ttd14_AAA_dom"/>
</dbReference>
<organism evidence="2 3">
    <name type="scientific">Providencia rettgeri</name>
    <dbReference type="NCBI Taxonomy" id="587"/>
    <lineage>
        <taxon>Bacteria</taxon>
        <taxon>Pseudomonadati</taxon>
        <taxon>Pseudomonadota</taxon>
        <taxon>Gammaproteobacteria</taxon>
        <taxon>Enterobacterales</taxon>
        <taxon>Morganellaceae</taxon>
        <taxon>Providencia</taxon>
    </lineage>
</organism>
<comment type="caution">
    <text evidence="2">The sequence shown here is derived from an EMBL/GenBank/DDBJ whole genome shotgun (WGS) entry which is preliminary data.</text>
</comment>
<reference evidence="2" key="1">
    <citation type="submission" date="2023-04" db="EMBL/GenBank/DDBJ databases">
        <authorList>
            <person name="Li W."/>
        </authorList>
    </citation>
    <scope>NUCLEOTIDE SEQUENCE</scope>
    <source>
        <strain evidence="2">QITACRE101</strain>
    </source>
</reference>
<dbReference type="SUPFAM" id="SSF52540">
    <property type="entry name" value="P-loop containing nucleoside triphosphate hydrolases"/>
    <property type="match status" value="1"/>
</dbReference>
<name>A0AB35LD81_PRORE</name>
<accession>A0AB35LD81</accession>
<feature type="domain" description="NadR/Ttd14 AAA" evidence="1">
    <location>
        <begin position="2"/>
        <end position="33"/>
    </location>
</feature>
<dbReference type="EMBL" id="JARVQW010000006">
    <property type="protein sequence ID" value="MDH2306339.1"/>
    <property type="molecule type" value="Genomic_DNA"/>
</dbReference>
<dbReference type="InterPro" id="IPR052922">
    <property type="entry name" value="Cytidylate_Kinase-2"/>
</dbReference>
<dbReference type="Proteomes" id="UP001162044">
    <property type="component" value="Unassembled WGS sequence"/>
</dbReference>
<dbReference type="Pfam" id="PF13521">
    <property type="entry name" value="AAA_28"/>
    <property type="match status" value="1"/>
</dbReference>
<dbReference type="Gene3D" id="3.40.50.300">
    <property type="entry name" value="P-loop containing nucleotide triphosphate hydrolases"/>
    <property type="match status" value="1"/>
</dbReference>
<dbReference type="RefSeq" id="WP_209102038.1">
    <property type="nucleotide sequence ID" value="NZ_JACTAI010000005.1"/>
</dbReference>
<evidence type="ECO:0000313" key="3">
    <source>
        <dbReference type="Proteomes" id="UP001162044"/>
    </source>
</evidence>
<dbReference type="AlphaFoldDB" id="A0AB35LD81"/>
<dbReference type="PANTHER" id="PTHR37816">
    <property type="entry name" value="YALI0E33011P"/>
    <property type="match status" value="1"/>
</dbReference>
<dbReference type="InterPro" id="IPR027417">
    <property type="entry name" value="P-loop_NTPase"/>
</dbReference>
<proteinExistence type="predicted"/>
<evidence type="ECO:0000259" key="1">
    <source>
        <dbReference type="Pfam" id="PF13521"/>
    </source>
</evidence>
<evidence type="ECO:0000313" key="2">
    <source>
        <dbReference type="EMBL" id="MDH2306339.1"/>
    </source>
</evidence>
<sequence>MKICIIGTSGAGKTTLSAKLADEFNTPVYGYDEIYWNKTQAEYIKNPQPIINGLVLEITSKKEWIIEGAYDRRLTPFFHDCTLIIRLNVPYHICAFRIVKRYLASKFTTIGPKETFFNTVELLRFAKQFDKQLDDFFAQNPLFSSKVIIIDNSKQCIGTIKKHLE</sequence>